<dbReference type="Proteomes" id="UP000296374">
    <property type="component" value="Plasmid unnamed1"/>
</dbReference>
<protein>
    <submittedName>
        <fullName evidence="1">DUF899 domain-containing protein</fullName>
    </submittedName>
</protein>
<dbReference type="InterPro" id="IPR010296">
    <property type="entry name" value="DUF899_thioredox"/>
</dbReference>
<dbReference type="SUPFAM" id="SSF52833">
    <property type="entry name" value="Thioredoxin-like"/>
    <property type="match status" value="1"/>
</dbReference>
<reference evidence="2" key="1">
    <citation type="submission" date="2019-05" db="EMBL/GenBank/DDBJ databases">
        <title>Tamlana fucoidanivorans sp. nov., isolated from the surface of algae collected from Fujian province in China.</title>
        <authorList>
            <person name="Li J."/>
        </authorList>
    </citation>
    <scope>NUCLEOTIDE SEQUENCE [LARGE SCALE GENOMIC DNA]</scope>
    <source>
        <strain evidence="2">2251</strain>
        <plasmid evidence="2">unnamed1</plasmid>
    </source>
</reference>
<dbReference type="Pfam" id="PF05988">
    <property type="entry name" value="DUF899"/>
    <property type="match status" value="1"/>
</dbReference>
<name>A0A4Y5STG6_9RHOB</name>
<dbReference type="EMBL" id="CP040765">
    <property type="protein sequence ID" value="QDA36811.1"/>
    <property type="molecule type" value="Genomic_DNA"/>
</dbReference>
<dbReference type="AlphaFoldDB" id="A0A4Y5STG6"/>
<geneLocation type="plasmid" evidence="1 2">
    <name>unnamed1</name>
</geneLocation>
<organism evidence="1 2">
    <name type="scientific">Paracoccus liaowanqingii</name>
    <dbReference type="NCBI Taxonomy" id="2560053"/>
    <lineage>
        <taxon>Bacteria</taxon>
        <taxon>Pseudomonadati</taxon>
        <taxon>Pseudomonadota</taxon>
        <taxon>Alphaproteobacteria</taxon>
        <taxon>Rhodobacterales</taxon>
        <taxon>Paracoccaceae</taxon>
        <taxon>Paracoccus</taxon>
    </lineage>
</organism>
<proteinExistence type="predicted"/>
<evidence type="ECO:0000313" key="1">
    <source>
        <dbReference type="EMBL" id="QDA36811.1"/>
    </source>
</evidence>
<dbReference type="KEGG" id="plia:E4191_22285"/>
<evidence type="ECO:0000313" key="2">
    <source>
        <dbReference type="Proteomes" id="UP000296374"/>
    </source>
</evidence>
<gene>
    <name evidence="1" type="ORF">E4191_22285</name>
</gene>
<dbReference type="InterPro" id="IPR036249">
    <property type="entry name" value="Thioredoxin-like_sf"/>
</dbReference>
<sequence length="230" mass="25549">MTETLLPAADLAFRSTTRWRNESADYRAALTALLAEEIRLRRHIQQVAAQRRALPPGGEIAQDYAFDGKDGPTTLAGLFGRHDTLIVYSMMYGPDRTRVCPMCAALLDTWDGMARHVAQRAALVVVARSPIARILDCAVERGWTSLTFLSDPSGDFTADYVGERDADMPAYTIFRRSDGKVRHFYSGEGGMEIADPGQDPHSAPDLNPLWVMLDTTPEGRGTDWYPRLDD</sequence>
<keyword evidence="1" id="KW-0614">Plasmid</keyword>
<accession>A0A4Y5STG6</accession>